<dbReference type="InterPro" id="IPR029261">
    <property type="entry name" value="Transposase_Znf"/>
</dbReference>
<proteinExistence type="predicted"/>
<accession>A0ABV5C9F3</accession>
<feature type="compositionally biased region" description="Basic and acidic residues" evidence="1">
    <location>
        <begin position="1"/>
        <end position="17"/>
    </location>
</feature>
<reference evidence="3 4" key="1">
    <citation type="submission" date="2024-09" db="EMBL/GenBank/DDBJ databases">
        <title>Paenibacillus zeirhizospherea sp. nov., isolated from surface of the maize (Zea mays) roots in a horticulture field, Hungary.</title>
        <authorList>
            <person name="Marton D."/>
            <person name="Farkas M."/>
            <person name="Bedics A."/>
            <person name="Toth E."/>
            <person name="Tancsics A."/>
            <person name="Boka K."/>
            <person name="Marati G."/>
            <person name="Kriszt B."/>
            <person name="Cserhati M."/>
        </authorList>
    </citation>
    <scope>NUCLEOTIDE SEQUENCE [LARGE SCALE GENOMIC DNA]</scope>
    <source>
        <strain evidence="3 4">JCM 18446</strain>
    </source>
</reference>
<keyword evidence="4" id="KW-1185">Reference proteome</keyword>
<evidence type="ECO:0000313" key="4">
    <source>
        <dbReference type="Proteomes" id="UP001580430"/>
    </source>
</evidence>
<sequence>MDSHEVHLEASPVEDKQPCPTCNSKQNVKRDGRNSTRKVRHLSIFGRKCFLHVPSPRLVCSRCHIGFGWSYELVGPKQRYSSLFVIKP</sequence>
<organism evidence="3 4">
    <name type="scientific">Paenibacillus medicaginis</name>
    <dbReference type="NCBI Taxonomy" id="1470560"/>
    <lineage>
        <taxon>Bacteria</taxon>
        <taxon>Bacillati</taxon>
        <taxon>Bacillota</taxon>
        <taxon>Bacilli</taxon>
        <taxon>Bacillales</taxon>
        <taxon>Paenibacillaceae</taxon>
        <taxon>Paenibacillus</taxon>
    </lineage>
</organism>
<evidence type="ECO:0000256" key="1">
    <source>
        <dbReference type="SAM" id="MobiDB-lite"/>
    </source>
</evidence>
<dbReference type="Proteomes" id="UP001580430">
    <property type="component" value="Unassembled WGS sequence"/>
</dbReference>
<protein>
    <submittedName>
        <fullName evidence="3">Transposase family protein</fullName>
    </submittedName>
</protein>
<dbReference type="EMBL" id="JBHIRY010000066">
    <property type="protein sequence ID" value="MFB5764116.1"/>
    <property type="molecule type" value="Genomic_DNA"/>
</dbReference>
<evidence type="ECO:0000259" key="2">
    <source>
        <dbReference type="Pfam" id="PF14690"/>
    </source>
</evidence>
<gene>
    <name evidence="3" type="ORF">ACE5LO_27560</name>
</gene>
<feature type="region of interest" description="Disordered" evidence="1">
    <location>
        <begin position="1"/>
        <end position="35"/>
    </location>
</feature>
<comment type="caution">
    <text evidence="3">The sequence shown here is derived from an EMBL/GenBank/DDBJ whole genome shotgun (WGS) entry which is preliminary data.</text>
</comment>
<feature type="domain" description="Transposase IS204/IS1001/IS1096/IS1165 zinc-finger" evidence="2">
    <location>
        <begin position="17"/>
        <end position="63"/>
    </location>
</feature>
<dbReference type="RefSeq" id="WP_375523112.1">
    <property type="nucleotide sequence ID" value="NZ_JBHIRY010000066.1"/>
</dbReference>
<dbReference type="Pfam" id="PF14690">
    <property type="entry name" value="Zn_ribbon_ISL3"/>
    <property type="match status" value="1"/>
</dbReference>
<evidence type="ECO:0000313" key="3">
    <source>
        <dbReference type="EMBL" id="MFB5764116.1"/>
    </source>
</evidence>
<name>A0ABV5C9F3_9BACL</name>